<name>X6P4P6_RETFI</name>
<evidence type="ECO:0000313" key="3">
    <source>
        <dbReference type="Proteomes" id="UP000023152"/>
    </source>
</evidence>
<proteinExistence type="predicted"/>
<gene>
    <name evidence="2" type="ORF">RFI_03593</name>
</gene>
<dbReference type="Proteomes" id="UP000023152">
    <property type="component" value="Unassembled WGS sequence"/>
</dbReference>
<feature type="region of interest" description="Disordered" evidence="1">
    <location>
        <begin position="105"/>
        <end position="127"/>
    </location>
</feature>
<dbReference type="EMBL" id="ASPP01003341">
    <property type="protein sequence ID" value="ETO33510.1"/>
    <property type="molecule type" value="Genomic_DNA"/>
</dbReference>
<sequence>FAKSTMKELEELWHKHYSSNGSAMNDKKWTTLEIGDDAQSYDKSCLMKKEGQVFAVVETDEVVSKICTIEEELEQEQQTPIADLVYDNNEQVGDNIASPVINAVDDDDDDGNGISIDNNSGYDNSNDNVNNYINDNNNNDEDDKDNGNDTSIVFDTEMKQSAGSCSSIEEHTHLAETEITALLAHGSGGVVKKSLTSLW</sequence>
<accession>X6P4P6</accession>
<evidence type="ECO:0000256" key="1">
    <source>
        <dbReference type="SAM" id="MobiDB-lite"/>
    </source>
</evidence>
<comment type="caution">
    <text evidence="2">The sequence shown here is derived from an EMBL/GenBank/DDBJ whole genome shotgun (WGS) entry which is preliminary data.</text>
</comment>
<organism evidence="2 3">
    <name type="scientific">Reticulomyxa filosa</name>
    <dbReference type="NCBI Taxonomy" id="46433"/>
    <lineage>
        <taxon>Eukaryota</taxon>
        <taxon>Sar</taxon>
        <taxon>Rhizaria</taxon>
        <taxon>Retaria</taxon>
        <taxon>Foraminifera</taxon>
        <taxon>Monothalamids</taxon>
        <taxon>Reticulomyxidae</taxon>
        <taxon>Reticulomyxa</taxon>
    </lineage>
</organism>
<protein>
    <submittedName>
        <fullName evidence="2">Uncharacterized protein</fullName>
    </submittedName>
</protein>
<dbReference type="AlphaFoldDB" id="X6P4P6"/>
<evidence type="ECO:0000313" key="2">
    <source>
        <dbReference type="EMBL" id="ETO33510.1"/>
    </source>
</evidence>
<feature type="compositionally biased region" description="Low complexity" evidence="1">
    <location>
        <begin position="112"/>
        <end position="127"/>
    </location>
</feature>
<reference evidence="2 3" key="1">
    <citation type="journal article" date="2013" name="Curr. Biol.">
        <title>The Genome of the Foraminiferan Reticulomyxa filosa.</title>
        <authorList>
            <person name="Glockner G."/>
            <person name="Hulsmann N."/>
            <person name="Schleicher M."/>
            <person name="Noegel A.A."/>
            <person name="Eichinger L."/>
            <person name="Gallinger C."/>
            <person name="Pawlowski J."/>
            <person name="Sierra R."/>
            <person name="Euteneuer U."/>
            <person name="Pillet L."/>
            <person name="Moustafa A."/>
            <person name="Platzer M."/>
            <person name="Groth M."/>
            <person name="Szafranski K."/>
            <person name="Schliwa M."/>
        </authorList>
    </citation>
    <scope>NUCLEOTIDE SEQUENCE [LARGE SCALE GENOMIC DNA]</scope>
</reference>
<keyword evidence="3" id="KW-1185">Reference proteome</keyword>
<feature type="non-terminal residue" evidence="2">
    <location>
        <position position="1"/>
    </location>
</feature>